<dbReference type="InterPro" id="IPR053204">
    <property type="entry name" value="Oxopyrrolidines_Biosynth-assoc"/>
</dbReference>
<reference evidence="1" key="1">
    <citation type="journal article" date="2012" name="PLoS Genet.">
        <title>Comparative analysis of the genomes of two field isolates of the rice blast fungus Magnaporthe oryzae.</title>
        <authorList>
            <person name="Xue M."/>
            <person name="Yang J."/>
            <person name="Li Z."/>
            <person name="Hu S."/>
            <person name="Yao N."/>
            <person name="Dean R.A."/>
            <person name="Zhao W."/>
            <person name="Shen M."/>
            <person name="Zhang H."/>
            <person name="Li C."/>
            <person name="Liu L."/>
            <person name="Cao L."/>
            <person name="Xu X."/>
            <person name="Xing Y."/>
            <person name="Hsiang T."/>
            <person name="Zhang Z."/>
            <person name="Xu J.R."/>
            <person name="Peng Y.L."/>
        </authorList>
    </citation>
    <scope>NUCLEOTIDE SEQUENCE</scope>
    <source>
        <strain evidence="1">Y34</strain>
    </source>
</reference>
<dbReference type="EMBL" id="JH793307">
    <property type="protein sequence ID" value="ELQ33053.1"/>
    <property type="molecule type" value="Genomic_DNA"/>
</dbReference>
<protein>
    <submittedName>
        <fullName evidence="1">Uncharacterized protein</fullName>
    </submittedName>
</protein>
<accession>A0AA97PFW3</accession>
<dbReference type="InterPro" id="IPR022085">
    <property type="entry name" value="OpdG"/>
</dbReference>
<sequence length="354" mass="39415">MANIDNIALYPGSDSESGQESEWVFGREFLDVVKATLKLPLNPTQKSAKVASDIRRLVAGASREKIGDAIFSTWSVLCNIVSQIPHDSQLQDILADAVGILKSEGGRVWTSSDGNDPFKATWDELPDLAMFIHETHLSKSIPSPYDKEPFQDRRNWCAFLARLEARGLSADVLTVWEFAEVLEGGTKHEGQRTQHLKGPAMHVGLCIVRDRIVIAGQQLFDHLRDVAAKQDITKETLLSYEPGVMCDSQEVSGWGLSRWRFWTQMLRRIHDELLGELGLVGDEVVPIINETLSRMEALERGAGPIEGDNWPKLLHLNNDGEGKQQNGKNVRFVEETHADKKAVSGSWSFSCVVS</sequence>
<dbReference type="Pfam" id="PF12311">
    <property type="entry name" value="DUF3632"/>
    <property type="match status" value="1"/>
</dbReference>
<dbReference type="AlphaFoldDB" id="A0AA97PFW3"/>
<organism evidence="1">
    <name type="scientific">Pyricularia oryzae (strain Y34)</name>
    <name type="common">Rice blast fungus</name>
    <name type="synonym">Magnaporthe oryzae</name>
    <dbReference type="NCBI Taxonomy" id="1143189"/>
    <lineage>
        <taxon>Eukaryota</taxon>
        <taxon>Fungi</taxon>
        <taxon>Dikarya</taxon>
        <taxon>Ascomycota</taxon>
        <taxon>Pezizomycotina</taxon>
        <taxon>Sordariomycetes</taxon>
        <taxon>Sordariomycetidae</taxon>
        <taxon>Magnaporthales</taxon>
        <taxon>Pyriculariaceae</taxon>
        <taxon>Pyricularia</taxon>
    </lineage>
</organism>
<dbReference type="Proteomes" id="UP000011086">
    <property type="component" value="Unassembled WGS sequence"/>
</dbReference>
<proteinExistence type="predicted"/>
<dbReference type="PANTHER" id="PTHR38797:SF4">
    <property type="entry name" value="NUCLEAR PORE COMPLEX PROTEIN NUP85"/>
    <property type="match status" value="1"/>
</dbReference>
<dbReference type="PANTHER" id="PTHR38797">
    <property type="entry name" value="NUCLEAR PORE COMPLEX PROTEIN NUP85-RELATED"/>
    <property type="match status" value="1"/>
</dbReference>
<name>A0AA97PFW3_PYRO3</name>
<evidence type="ECO:0000313" key="1">
    <source>
        <dbReference type="EMBL" id="ELQ33053.1"/>
    </source>
</evidence>
<gene>
    <name evidence="1" type="ORF">OOU_Y34scaffold01005g79</name>
</gene>